<feature type="signal peptide" evidence="8">
    <location>
        <begin position="1"/>
        <end position="22"/>
    </location>
</feature>
<keyword evidence="3" id="KW-0472">Membrane</keyword>
<evidence type="ECO:0000256" key="8">
    <source>
        <dbReference type="SAM" id="SignalP"/>
    </source>
</evidence>
<evidence type="ECO:0000256" key="1">
    <source>
        <dbReference type="ARBA" id="ARBA00004635"/>
    </source>
</evidence>
<dbReference type="PIRSF" id="PIRSF002854">
    <property type="entry name" value="MetQ"/>
    <property type="match status" value="1"/>
</dbReference>
<evidence type="ECO:0000256" key="5">
    <source>
        <dbReference type="ARBA" id="ARBA00023288"/>
    </source>
</evidence>
<dbReference type="RefSeq" id="WP_199868788.1">
    <property type="nucleotide sequence ID" value="NZ_JAAGPU010000001.1"/>
</dbReference>
<evidence type="ECO:0000256" key="4">
    <source>
        <dbReference type="ARBA" id="ARBA00023139"/>
    </source>
</evidence>
<name>A0A6M0H040_9CLOT</name>
<evidence type="ECO:0000256" key="7">
    <source>
        <dbReference type="PIRSR" id="PIRSR002854-1"/>
    </source>
</evidence>
<gene>
    <name evidence="9" type="ORF">G3M99_00975</name>
</gene>
<dbReference type="Proteomes" id="UP000481872">
    <property type="component" value="Unassembled WGS sequence"/>
</dbReference>
<evidence type="ECO:0000256" key="2">
    <source>
        <dbReference type="ARBA" id="ARBA00022729"/>
    </source>
</evidence>
<evidence type="ECO:0000256" key="6">
    <source>
        <dbReference type="PIRNR" id="PIRNR002854"/>
    </source>
</evidence>
<dbReference type="Gene3D" id="3.40.190.10">
    <property type="entry name" value="Periplasmic binding protein-like II"/>
    <property type="match status" value="2"/>
</dbReference>
<keyword evidence="4" id="KW-0564">Palmitate</keyword>
<feature type="lipid moiety-binding region" description="S-diacylglycerol cysteine" evidence="7">
    <location>
        <position position="21"/>
    </location>
</feature>
<accession>A0A6M0H040</accession>
<comment type="caution">
    <text evidence="9">The sequence shown here is derived from an EMBL/GenBank/DDBJ whole genome shotgun (WGS) entry which is preliminary data.</text>
</comment>
<comment type="subcellular location">
    <subcellularLocation>
        <location evidence="1">Membrane</location>
        <topology evidence="1">Lipid-anchor</topology>
    </subcellularLocation>
</comment>
<dbReference type="AlphaFoldDB" id="A0A6M0H040"/>
<dbReference type="EMBL" id="JAAGPU010000001">
    <property type="protein sequence ID" value="NEU03443.1"/>
    <property type="molecule type" value="Genomic_DNA"/>
</dbReference>
<evidence type="ECO:0000313" key="9">
    <source>
        <dbReference type="EMBL" id="NEU03443.1"/>
    </source>
</evidence>
<dbReference type="Pfam" id="PF03180">
    <property type="entry name" value="Lipoprotein_9"/>
    <property type="match status" value="1"/>
</dbReference>
<dbReference type="CDD" id="cd13597">
    <property type="entry name" value="PBP2_lipoprotein_Tp32"/>
    <property type="match status" value="1"/>
</dbReference>
<evidence type="ECO:0000313" key="10">
    <source>
        <dbReference type="Proteomes" id="UP000481872"/>
    </source>
</evidence>
<reference evidence="9 10" key="1">
    <citation type="submission" date="2020-02" db="EMBL/GenBank/DDBJ databases">
        <title>Genome assembly of a novel Clostridium senegalense strain.</title>
        <authorList>
            <person name="Gupta T.B."/>
            <person name="Jauregui R."/>
            <person name="Maclean P."/>
            <person name="Nawarathana A."/>
            <person name="Brightwell G."/>
        </authorList>
    </citation>
    <scope>NUCLEOTIDE SEQUENCE [LARGE SCALE GENOMIC DNA]</scope>
    <source>
        <strain evidence="9 10">AGRFS4</strain>
    </source>
</reference>
<proteinExistence type="inferred from homology"/>
<protein>
    <recommendedName>
        <fullName evidence="6">Lipoprotein</fullName>
    </recommendedName>
</protein>
<keyword evidence="2 8" id="KW-0732">Signal</keyword>
<sequence>MKKSYFTIILLTLSLIIFTACSPNSGSKDSSKETNNSNEKTIVIGASPVPHTEILEFAKTKLKDKGINLEIKTFTDYVVPNKALDSGELDANFFQHKPYLDDFNENNGTDLISIGEIHGEPLSAYSKKITNLNDLKEGSTIAIPNDGSNGTRALKLLEKEKLITLKDSNKTIQTEKDIKDNLKNFKIKSIEASQLPRILEDVDIAIINGNYALDAGLDTKSTLFSEDISDINEYVNIIATTSENKNNEALKELVDFLKSDEMKHFIEDKYGNAILPAN</sequence>
<dbReference type="PANTHER" id="PTHR30429">
    <property type="entry name" value="D-METHIONINE-BINDING LIPOPROTEIN METQ"/>
    <property type="match status" value="1"/>
</dbReference>
<dbReference type="InterPro" id="IPR004872">
    <property type="entry name" value="Lipoprotein_NlpA"/>
</dbReference>
<dbReference type="GO" id="GO:0016020">
    <property type="term" value="C:membrane"/>
    <property type="evidence" value="ECO:0007669"/>
    <property type="project" value="UniProtKB-SubCell"/>
</dbReference>
<feature type="chain" id="PRO_5039380043" description="Lipoprotein" evidence="8">
    <location>
        <begin position="23"/>
        <end position="278"/>
    </location>
</feature>
<dbReference type="PROSITE" id="PS51257">
    <property type="entry name" value="PROKAR_LIPOPROTEIN"/>
    <property type="match status" value="1"/>
</dbReference>
<comment type="similarity">
    <text evidence="6">Belongs to the nlpA lipoprotein family.</text>
</comment>
<organism evidence="9 10">
    <name type="scientific">Clostridium senegalense</name>
    <dbReference type="NCBI Taxonomy" id="1465809"/>
    <lineage>
        <taxon>Bacteria</taxon>
        <taxon>Bacillati</taxon>
        <taxon>Bacillota</taxon>
        <taxon>Clostridia</taxon>
        <taxon>Eubacteriales</taxon>
        <taxon>Clostridiaceae</taxon>
        <taxon>Clostridium</taxon>
    </lineage>
</organism>
<keyword evidence="10" id="KW-1185">Reference proteome</keyword>
<keyword evidence="5 6" id="KW-0449">Lipoprotein</keyword>
<dbReference type="SUPFAM" id="SSF53850">
    <property type="entry name" value="Periplasmic binding protein-like II"/>
    <property type="match status" value="1"/>
</dbReference>
<evidence type="ECO:0000256" key="3">
    <source>
        <dbReference type="ARBA" id="ARBA00023136"/>
    </source>
</evidence>
<dbReference type="PANTHER" id="PTHR30429:SF0">
    <property type="entry name" value="METHIONINE-BINDING LIPOPROTEIN METQ"/>
    <property type="match status" value="1"/>
</dbReference>